<dbReference type="SUPFAM" id="SSF69118">
    <property type="entry name" value="AhpD-like"/>
    <property type="match status" value="1"/>
</dbReference>
<dbReference type="GO" id="GO:0051920">
    <property type="term" value="F:peroxiredoxin activity"/>
    <property type="evidence" value="ECO:0007669"/>
    <property type="project" value="InterPro"/>
</dbReference>
<proteinExistence type="predicted"/>
<name>A0A853CZP1_9MICO</name>
<reference evidence="2 3" key="1">
    <citation type="submission" date="2020-07" db="EMBL/GenBank/DDBJ databases">
        <title>Sequencing the genomes of 1000 actinobacteria strains.</title>
        <authorList>
            <person name="Klenk H.-P."/>
        </authorList>
    </citation>
    <scope>NUCLEOTIDE SEQUENCE [LARGE SCALE GENOMIC DNA]</scope>
    <source>
        <strain evidence="2 3">DSM 15165</strain>
    </source>
</reference>
<sequence>MTDTSIIETAATAHHPAPTARVQLSSVVPDGYRKVINLDGYVGQTVEAPLGDLIKLRASQLNGCSFCVDMHSVDLQEGGYPLRKVFAVSAWRESPWFTERERTALELTEAVTLIHQGGVSEELYARAIAEFGEVDFANLLLAIGTINIWNRIAVPTHLQPPAL</sequence>
<dbReference type="PANTHER" id="PTHR34846:SF10">
    <property type="entry name" value="CYTOPLASMIC PROTEIN"/>
    <property type="match status" value="1"/>
</dbReference>
<dbReference type="InterPro" id="IPR029032">
    <property type="entry name" value="AhpD-like"/>
</dbReference>
<dbReference type="Gene3D" id="1.20.1290.10">
    <property type="entry name" value="AhpD-like"/>
    <property type="match status" value="1"/>
</dbReference>
<dbReference type="InterPro" id="IPR004675">
    <property type="entry name" value="AhpD_core"/>
</dbReference>
<organism evidence="2 3">
    <name type="scientific">Leifsonia shinshuensis</name>
    <dbReference type="NCBI Taxonomy" id="150026"/>
    <lineage>
        <taxon>Bacteria</taxon>
        <taxon>Bacillati</taxon>
        <taxon>Actinomycetota</taxon>
        <taxon>Actinomycetes</taxon>
        <taxon>Micrococcales</taxon>
        <taxon>Microbacteriaceae</taxon>
        <taxon>Leifsonia</taxon>
    </lineage>
</organism>
<protein>
    <submittedName>
        <fullName evidence="2">AhpD family alkylhydroperoxidase</fullName>
    </submittedName>
</protein>
<dbReference type="PANTHER" id="PTHR34846">
    <property type="entry name" value="4-CARBOXYMUCONOLACTONE DECARBOXYLASE FAMILY PROTEIN (AFU_ORTHOLOGUE AFUA_6G11590)"/>
    <property type="match status" value="1"/>
</dbReference>
<keyword evidence="2" id="KW-0560">Oxidoreductase</keyword>
<evidence type="ECO:0000313" key="3">
    <source>
        <dbReference type="Proteomes" id="UP000578352"/>
    </source>
</evidence>
<dbReference type="Pfam" id="PF02627">
    <property type="entry name" value="CMD"/>
    <property type="match status" value="1"/>
</dbReference>
<evidence type="ECO:0000259" key="1">
    <source>
        <dbReference type="Pfam" id="PF02627"/>
    </source>
</evidence>
<dbReference type="Proteomes" id="UP000578352">
    <property type="component" value="Unassembled WGS sequence"/>
</dbReference>
<dbReference type="InterPro" id="IPR003779">
    <property type="entry name" value="CMD-like"/>
</dbReference>
<keyword evidence="2" id="KW-0575">Peroxidase</keyword>
<dbReference type="RefSeq" id="WP_179606887.1">
    <property type="nucleotide sequence ID" value="NZ_BAABEH010000001.1"/>
</dbReference>
<evidence type="ECO:0000313" key="2">
    <source>
        <dbReference type="EMBL" id="NYJ24634.1"/>
    </source>
</evidence>
<comment type="caution">
    <text evidence="2">The sequence shown here is derived from an EMBL/GenBank/DDBJ whole genome shotgun (WGS) entry which is preliminary data.</text>
</comment>
<gene>
    <name evidence="2" type="ORF">HNR13_002921</name>
</gene>
<dbReference type="AlphaFoldDB" id="A0A853CZP1"/>
<dbReference type="EMBL" id="JACCFL010000001">
    <property type="protein sequence ID" value="NYJ24634.1"/>
    <property type="molecule type" value="Genomic_DNA"/>
</dbReference>
<feature type="domain" description="Carboxymuconolactone decarboxylase-like" evidence="1">
    <location>
        <begin position="36"/>
        <end position="109"/>
    </location>
</feature>
<accession>A0A853CZP1</accession>
<dbReference type="NCBIfam" id="TIGR00778">
    <property type="entry name" value="ahpD_dom"/>
    <property type="match status" value="1"/>
</dbReference>